<proteinExistence type="predicted"/>
<accession>J3EWU1</accession>
<name>J3EWU1_9EURY</name>
<sequence>MHDPHSRYRGHKNCAQSPRTVSIDTALGGSQAADETN</sequence>
<gene>
    <name evidence="2" type="ORF">HSB1_15900</name>
</gene>
<feature type="region of interest" description="Disordered" evidence="1">
    <location>
        <begin position="1"/>
        <end position="37"/>
    </location>
</feature>
<reference evidence="2 3" key="1">
    <citation type="journal article" date="2012" name="J. Bacteriol.">
        <title>Draft Genome Sequence of the Extremely Halophilic Archaeon Halogranum salarium B-1T.</title>
        <authorList>
            <person name="Kim K.K."/>
            <person name="Lee K.C."/>
            <person name="Lee J.S."/>
        </authorList>
    </citation>
    <scope>NUCLEOTIDE SEQUENCE [LARGE SCALE GENOMIC DNA]</scope>
    <source>
        <strain evidence="2 3">B-1</strain>
    </source>
</reference>
<evidence type="ECO:0000256" key="1">
    <source>
        <dbReference type="SAM" id="MobiDB-lite"/>
    </source>
</evidence>
<protein>
    <submittedName>
        <fullName evidence="2">Uncharacterized protein</fullName>
    </submittedName>
</protein>
<dbReference type="Proteomes" id="UP000007813">
    <property type="component" value="Unassembled WGS sequence"/>
</dbReference>
<dbReference type="EMBL" id="ALJD01000004">
    <property type="protein sequence ID" value="EJN59432.1"/>
    <property type="molecule type" value="Genomic_DNA"/>
</dbReference>
<organism evidence="2 3">
    <name type="scientific">Halogranum salarium B-1</name>
    <dbReference type="NCBI Taxonomy" id="1210908"/>
    <lineage>
        <taxon>Archaea</taxon>
        <taxon>Methanobacteriati</taxon>
        <taxon>Methanobacteriota</taxon>
        <taxon>Stenosarchaea group</taxon>
        <taxon>Halobacteria</taxon>
        <taxon>Halobacteriales</taxon>
        <taxon>Haloferacaceae</taxon>
    </lineage>
</organism>
<evidence type="ECO:0000313" key="2">
    <source>
        <dbReference type="EMBL" id="EJN59432.1"/>
    </source>
</evidence>
<dbReference type="AlphaFoldDB" id="J3EWU1"/>
<comment type="caution">
    <text evidence="2">The sequence shown here is derived from an EMBL/GenBank/DDBJ whole genome shotgun (WGS) entry which is preliminary data.</text>
</comment>
<feature type="compositionally biased region" description="Polar residues" evidence="1">
    <location>
        <begin position="14"/>
        <end position="23"/>
    </location>
</feature>
<evidence type="ECO:0000313" key="3">
    <source>
        <dbReference type="Proteomes" id="UP000007813"/>
    </source>
</evidence>